<proteinExistence type="predicted"/>
<evidence type="ECO:0000313" key="3">
    <source>
        <dbReference type="Proteomes" id="UP000597656"/>
    </source>
</evidence>
<dbReference type="Proteomes" id="UP000597656">
    <property type="component" value="Unassembled WGS sequence"/>
</dbReference>
<sequence length="60" mass="6689">MKLKEAFHLSIWRKSSYSADVSDCVEVGHGVGVRDSKAPATHLPVSREAWSAFLHLVKRP</sequence>
<feature type="domain" description="DUF397" evidence="1">
    <location>
        <begin position="12"/>
        <end position="58"/>
    </location>
</feature>
<evidence type="ECO:0000259" key="1">
    <source>
        <dbReference type="Pfam" id="PF04149"/>
    </source>
</evidence>
<keyword evidence="3" id="KW-1185">Reference proteome</keyword>
<protein>
    <recommendedName>
        <fullName evidence="1">DUF397 domain-containing protein</fullName>
    </recommendedName>
</protein>
<comment type="caution">
    <text evidence="2">The sequence shown here is derived from an EMBL/GenBank/DDBJ whole genome shotgun (WGS) entry which is preliminary data.</text>
</comment>
<name>A0ABQ2IIS7_9PSEU</name>
<gene>
    <name evidence="2" type="ORF">GCM10011609_59090</name>
</gene>
<dbReference type="InterPro" id="IPR007278">
    <property type="entry name" value="DUF397"/>
</dbReference>
<reference evidence="3" key="1">
    <citation type="journal article" date="2019" name="Int. J. Syst. Evol. Microbiol.">
        <title>The Global Catalogue of Microorganisms (GCM) 10K type strain sequencing project: providing services to taxonomists for standard genome sequencing and annotation.</title>
        <authorList>
            <consortium name="The Broad Institute Genomics Platform"/>
            <consortium name="The Broad Institute Genome Sequencing Center for Infectious Disease"/>
            <person name="Wu L."/>
            <person name="Ma J."/>
        </authorList>
    </citation>
    <scope>NUCLEOTIDE SEQUENCE [LARGE SCALE GENOMIC DNA]</scope>
    <source>
        <strain evidence="3">CGMCC 4.7319</strain>
    </source>
</reference>
<accession>A0ABQ2IIS7</accession>
<dbReference type="EMBL" id="BMNC01000010">
    <property type="protein sequence ID" value="GGN11252.1"/>
    <property type="molecule type" value="Genomic_DNA"/>
</dbReference>
<organism evidence="2 3">
    <name type="scientific">Lentzea pudingi</name>
    <dbReference type="NCBI Taxonomy" id="1789439"/>
    <lineage>
        <taxon>Bacteria</taxon>
        <taxon>Bacillati</taxon>
        <taxon>Actinomycetota</taxon>
        <taxon>Actinomycetes</taxon>
        <taxon>Pseudonocardiales</taxon>
        <taxon>Pseudonocardiaceae</taxon>
        <taxon>Lentzea</taxon>
    </lineage>
</organism>
<evidence type="ECO:0000313" key="2">
    <source>
        <dbReference type="EMBL" id="GGN11252.1"/>
    </source>
</evidence>
<dbReference type="Pfam" id="PF04149">
    <property type="entry name" value="DUF397"/>
    <property type="match status" value="1"/>
</dbReference>